<feature type="transmembrane region" description="Helical" evidence="1">
    <location>
        <begin position="6"/>
        <end position="26"/>
    </location>
</feature>
<feature type="transmembrane region" description="Helical" evidence="1">
    <location>
        <begin position="103"/>
        <end position="127"/>
    </location>
</feature>
<keyword evidence="1" id="KW-0812">Transmembrane</keyword>
<sequence length="162" mass="17946">MNQEIFFYILLIGIGATVAMDLYAILIKKLFAVPSLNYALLGRWLLLMPRGQLVHQNIAATHYVKGEVFVGWSAHYAIGVIFAFIFINITGLSWLSAPELLPILLFSFLSVSLPFFIMQPCFGMGFAASRLPSANRARLKSICTHLVFGLGVYASALLVNLF</sequence>
<evidence type="ECO:0000256" key="1">
    <source>
        <dbReference type="SAM" id="Phobius"/>
    </source>
</evidence>
<dbReference type="OrthoDB" id="9812539at2"/>
<evidence type="ECO:0000313" key="2">
    <source>
        <dbReference type="EMBL" id="ALO43763.1"/>
    </source>
</evidence>
<evidence type="ECO:0000313" key="3">
    <source>
        <dbReference type="Proteomes" id="UP000061457"/>
    </source>
</evidence>
<dbReference type="EMBL" id="CP013187">
    <property type="protein sequence ID" value="ALO43763.1"/>
    <property type="molecule type" value="Genomic_DNA"/>
</dbReference>
<dbReference type="AlphaFoldDB" id="A0A0S2K6U3"/>
<dbReference type="Pfam" id="PF11158">
    <property type="entry name" value="DUF2938"/>
    <property type="match status" value="1"/>
</dbReference>
<protein>
    <submittedName>
        <fullName evidence="2">Membrane protein</fullName>
    </submittedName>
</protein>
<accession>A0A0S2K6U3</accession>
<dbReference type="STRING" id="161398.PP2015_3286"/>
<dbReference type="Proteomes" id="UP000061457">
    <property type="component" value="Chromosome I"/>
</dbReference>
<keyword evidence="1" id="KW-0472">Membrane</keyword>
<reference evidence="3" key="1">
    <citation type="submission" date="2015-11" db="EMBL/GenBank/DDBJ databases">
        <authorList>
            <person name="Kim K.M."/>
        </authorList>
    </citation>
    <scope>NUCLEOTIDE SEQUENCE [LARGE SCALE GENOMIC DNA]</scope>
    <source>
        <strain evidence="3">KCTC 12086</strain>
    </source>
</reference>
<feature type="transmembrane region" description="Helical" evidence="1">
    <location>
        <begin position="139"/>
        <end position="159"/>
    </location>
</feature>
<dbReference type="InterPro" id="IPR021329">
    <property type="entry name" value="DUF2938"/>
</dbReference>
<keyword evidence="1" id="KW-1133">Transmembrane helix</keyword>
<dbReference type="KEGG" id="pphe:PP2015_3286"/>
<organism evidence="2 3">
    <name type="scientific">Pseudoalteromonas phenolica</name>
    <dbReference type="NCBI Taxonomy" id="161398"/>
    <lineage>
        <taxon>Bacteria</taxon>
        <taxon>Pseudomonadati</taxon>
        <taxon>Pseudomonadota</taxon>
        <taxon>Gammaproteobacteria</taxon>
        <taxon>Alteromonadales</taxon>
        <taxon>Pseudoalteromonadaceae</taxon>
        <taxon>Pseudoalteromonas</taxon>
    </lineage>
</organism>
<proteinExistence type="predicted"/>
<gene>
    <name evidence="2" type="ORF">PP2015_3286</name>
</gene>
<dbReference type="RefSeq" id="WP_058031404.1">
    <property type="nucleotide sequence ID" value="NZ_CP013187.1"/>
</dbReference>
<dbReference type="PATRIC" id="fig|161398.10.peg.3349"/>
<name>A0A0S2K6U3_9GAMM</name>
<feature type="transmembrane region" description="Helical" evidence="1">
    <location>
        <begin position="76"/>
        <end position="97"/>
    </location>
</feature>
<keyword evidence="3" id="KW-1185">Reference proteome</keyword>